<dbReference type="AlphaFoldDB" id="B9SAV7"/>
<evidence type="ECO:0000313" key="2">
    <source>
        <dbReference type="EMBL" id="EEF39311.1"/>
    </source>
</evidence>
<organism evidence="2 3">
    <name type="scientific">Ricinus communis</name>
    <name type="common">Castor bean</name>
    <dbReference type="NCBI Taxonomy" id="3988"/>
    <lineage>
        <taxon>Eukaryota</taxon>
        <taxon>Viridiplantae</taxon>
        <taxon>Streptophyta</taxon>
        <taxon>Embryophyta</taxon>
        <taxon>Tracheophyta</taxon>
        <taxon>Spermatophyta</taxon>
        <taxon>Magnoliopsida</taxon>
        <taxon>eudicotyledons</taxon>
        <taxon>Gunneridae</taxon>
        <taxon>Pentapetalae</taxon>
        <taxon>rosids</taxon>
        <taxon>fabids</taxon>
        <taxon>Malpighiales</taxon>
        <taxon>Euphorbiaceae</taxon>
        <taxon>Acalyphoideae</taxon>
        <taxon>Acalypheae</taxon>
        <taxon>Ricinus</taxon>
    </lineage>
</organism>
<sequence>MGVSFLLFIIKRNRRYENAEGREASKGNENVKTRSLEENKMVGRVTHRSGAEPSQFGNLKPCPVLMVSKVPWFGVFLTVGGGKLLLACAVTLCINLYDFH</sequence>
<accession>B9SAV7</accession>
<protein>
    <submittedName>
        <fullName evidence="2">Uncharacterized protein</fullName>
    </submittedName>
</protein>
<evidence type="ECO:0000313" key="3">
    <source>
        <dbReference type="Proteomes" id="UP000008311"/>
    </source>
</evidence>
<gene>
    <name evidence="2" type="ORF">RCOM_1179500</name>
</gene>
<keyword evidence="3" id="KW-1185">Reference proteome</keyword>
<name>B9SAV7_RICCO</name>
<keyword evidence="1" id="KW-1133">Transmembrane helix</keyword>
<dbReference type="EMBL" id="EQ973909">
    <property type="protein sequence ID" value="EEF39311.1"/>
    <property type="molecule type" value="Genomic_DNA"/>
</dbReference>
<dbReference type="InParanoid" id="B9SAV7"/>
<proteinExistence type="predicted"/>
<dbReference type="Proteomes" id="UP000008311">
    <property type="component" value="Unassembled WGS sequence"/>
</dbReference>
<evidence type="ECO:0000256" key="1">
    <source>
        <dbReference type="SAM" id="Phobius"/>
    </source>
</evidence>
<reference evidence="3" key="1">
    <citation type="journal article" date="2010" name="Nat. Biotechnol.">
        <title>Draft genome sequence of the oilseed species Ricinus communis.</title>
        <authorList>
            <person name="Chan A.P."/>
            <person name="Crabtree J."/>
            <person name="Zhao Q."/>
            <person name="Lorenzi H."/>
            <person name="Orvis J."/>
            <person name="Puiu D."/>
            <person name="Melake-Berhan A."/>
            <person name="Jones K.M."/>
            <person name="Redman J."/>
            <person name="Chen G."/>
            <person name="Cahoon E.B."/>
            <person name="Gedil M."/>
            <person name="Stanke M."/>
            <person name="Haas B.J."/>
            <person name="Wortman J.R."/>
            <person name="Fraser-Liggett C.M."/>
            <person name="Ravel J."/>
            <person name="Rabinowicz P.D."/>
        </authorList>
    </citation>
    <scope>NUCLEOTIDE SEQUENCE [LARGE SCALE GENOMIC DNA]</scope>
    <source>
        <strain evidence="3">cv. Hale</strain>
    </source>
</reference>
<feature type="transmembrane region" description="Helical" evidence="1">
    <location>
        <begin position="73"/>
        <end position="97"/>
    </location>
</feature>
<keyword evidence="1" id="KW-0812">Transmembrane</keyword>
<keyword evidence="1" id="KW-0472">Membrane</keyword>